<keyword evidence="3" id="KW-1185">Reference proteome</keyword>
<dbReference type="OrthoDB" id="5304511at2759"/>
<protein>
    <recommendedName>
        <fullName evidence="4">F-box domain-containing protein</fullName>
    </recommendedName>
</protein>
<evidence type="ECO:0000313" key="2">
    <source>
        <dbReference type="EMBL" id="KAH7311518.1"/>
    </source>
</evidence>
<feature type="compositionally biased region" description="Low complexity" evidence="1">
    <location>
        <begin position="18"/>
        <end position="32"/>
    </location>
</feature>
<dbReference type="Proteomes" id="UP000813444">
    <property type="component" value="Unassembled WGS sequence"/>
</dbReference>
<evidence type="ECO:0000313" key="3">
    <source>
        <dbReference type="Proteomes" id="UP000813444"/>
    </source>
</evidence>
<sequence>MEKIKQRFSRRLSRNRRPNPAQAPTVAPIIAPEAAPEAATQAATQADMEPEAPVPLSQFTHTCTLEQVPFEIRHHILLAFDSPEDLCALVRASPVYRRQYRPKREYWLWRCMWALLDRTLIDAWDVYKSNGLVFRQSRTLKRQFIAEFETRRSITDDELSDTPRHKYVMRITHFYMSYIRPLVQEYVAWAHGNLPALSTPLSLSKTEERRIIRRMYRFQLFCNYYGALPYASQKEASSPEERYAVLLFKTLNPWENEEFLCIDEFVESKYLAIFNQVRADLHPDSPRFDPVRTDMYTPPGAYSIDEYRECHLKYGTASLGLKPLSTVLQIAAHSKLVDFVAENIASAGTWMEEFISESAQEWRRQNAYSDHDRAQDTRQELLFTGDQVDLPPKGWVAIWGGTYSNLYGHYIPPSLRT</sequence>
<reference evidence="2" key="1">
    <citation type="journal article" date="2021" name="Nat. Commun.">
        <title>Genetic determinants of endophytism in the Arabidopsis root mycobiome.</title>
        <authorList>
            <person name="Mesny F."/>
            <person name="Miyauchi S."/>
            <person name="Thiergart T."/>
            <person name="Pickel B."/>
            <person name="Atanasova L."/>
            <person name="Karlsson M."/>
            <person name="Huettel B."/>
            <person name="Barry K.W."/>
            <person name="Haridas S."/>
            <person name="Chen C."/>
            <person name="Bauer D."/>
            <person name="Andreopoulos W."/>
            <person name="Pangilinan J."/>
            <person name="LaButti K."/>
            <person name="Riley R."/>
            <person name="Lipzen A."/>
            <person name="Clum A."/>
            <person name="Drula E."/>
            <person name="Henrissat B."/>
            <person name="Kohler A."/>
            <person name="Grigoriev I.V."/>
            <person name="Martin F.M."/>
            <person name="Hacquard S."/>
        </authorList>
    </citation>
    <scope>NUCLEOTIDE SEQUENCE</scope>
    <source>
        <strain evidence="2">MPI-CAGE-CH-0235</strain>
    </source>
</reference>
<evidence type="ECO:0000256" key="1">
    <source>
        <dbReference type="SAM" id="MobiDB-lite"/>
    </source>
</evidence>
<comment type="caution">
    <text evidence="2">The sequence shown here is derived from an EMBL/GenBank/DDBJ whole genome shotgun (WGS) entry which is preliminary data.</text>
</comment>
<proteinExistence type="predicted"/>
<organism evidence="2 3">
    <name type="scientific">Stachybotrys elegans</name>
    <dbReference type="NCBI Taxonomy" id="80388"/>
    <lineage>
        <taxon>Eukaryota</taxon>
        <taxon>Fungi</taxon>
        <taxon>Dikarya</taxon>
        <taxon>Ascomycota</taxon>
        <taxon>Pezizomycotina</taxon>
        <taxon>Sordariomycetes</taxon>
        <taxon>Hypocreomycetidae</taxon>
        <taxon>Hypocreales</taxon>
        <taxon>Stachybotryaceae</taxon>
        <taxon>Stachybotrys</taxon>
    </lineage>
</organism>
<feature type="region of interest" description="Disordered" evidence="1">
    <location>
        <begin position="1"/>
        <end position="32"/>
    </location>
</feature>
<accession>A0A8K0SPK4</accession>
<dbReference type="AlphaFoldDB" id="A0A8K0SPK4"/>
<name>A0A8K0SPK4_9HYPO</name>
<feature type="compositionally biased region" description="Basic residues" evidence="1">
    <location>
        <begin position="1"/>
        <end position="17"/>
    </location>
</feature>
<gene>
    <name evidence="2" type="ORF">B0I35DRAFT_481474</name>
</gene>
<evidence type="ECO:0008006" key="4">
    <source>
        <dbReference type="Google" id="ProtNLM"/>
    </source>
</evidence>
<dbReference type="EMBL" id="JAGPNK010000011">
    <property type="protein sequence ID" value="KAH7311518.1"/>
    <property type="molecule type" value="Genomic_DNA"/>
</dbReference>